<gene>
    <name evidence="1" type="ORF">K458DRAFT_79040</name>
</gene>
<keyword evidence="2" id="KW-1185">Reference proteome</keyword>
<evidence type="ECO:0000313" key="2">
    <source>
        <dbReference type="Proteomes" id="UP000799291"/>
    </source>
</evidence>
<protein>
    <submittedName>
        <fullName evidence="1">Uncharacterized protein</fullName>
    </submittedName>
</protein>
<name>A0A6G1IUC6_9PLEO</name>
<organism evidence="1 2">
    <name type="scientific">Lentithecium fluviatile CBS 122367</name>
    <dbReference type="NCBI Taxonomy" id="1168545"/>
    <lineage>
        <taxon>Eukaryota</taxon>
        <taxon>Fungi</taxon>
        <taxon>Dikarya</taxon>
        <taxon>Ascomycota</taxon>
        <taxon>Pezizomycotina</taxon>
        <taxon>Dothideomycetes</taxon>
        <taxon>Pleosporomycetidae</taxon>
        <taxon>Pleosporales</taxon>
        <taxon>Massarineae</taxon>
        <taxon>Lentitheciaceae</taxon>
        <taxon>Lentithecium</taxon>
    </lineage>
</organism>
<dbReference type="EMBL" id="MU005590">
    <property type="protein sequence ID" value="KAF2681765.1"/>
    <property type="molecule type" value="Genomic_DNA"/>
</dbReference>
<reference evidence="1" key="1">
    <citation type="journal article" date="2020" name="Stud. Mycol.">
        <title>101 Dothideomycetes genomes: a test case for predicting lifestyles and emergence of pathogens.</title>
        <authorList>
            <person name="Haridas S."/>
            <person name="Albert R."/>
            <person name="Binder M."/>
            <person name="Bloem J."/>
            <person name="Labutti K."/>
            <person name="Salamov A."/>
            <person name="Andreopoulos B."/>
            <person name="Baker S."/>
            <person name="Barry K."/>
            <person name="Bills G."/>
            <person name="Bluhm B."/>
            <person name="Cannon C."/>
            <person name="Castanera R."/>
            <person name="Culley D."/>
            <person name="Daum C."/>
            <person name="Ezra D."/>
            <person name="Gonzalez J."/>
            <person name="Henrissat B."/>
            <person name="Kuo A."/>
            <person name="Liang C."/>
            <person name="Lipzen A."/>
            <person name="Lutzoni F."/>
            <person name="Magnuson J."/>
            <person name="Mondo S."/>
            <person name="Nolan M."/>
            <person name="Ohm R."/>
            <person name="Pangilinan J."/>
            <person name="Park H.-J."/>
            <person name="Ramirez L."/>
            <person name="Alfaro M."/>
            <person name="Sun H."/>
            <person name="Tritt A."/>
            <person name="Yoshinaga Y."/>
            <person name="Zwiers L.-H."/>
            <person name="Turgeon B."/>
            <person name="Goodwin S."/>
            <person name="Spatafora J."/>
            <person name="Crous P."/>
            <person name="Grigoriev I."/>
        </authorList>
    </citation>
    <scope>NUCLEOTIDE SEQUENCE</scope>
    <source>
        <strain evidence="1">CBS 122367</strain>
    </source>
</reference>
<proteinExistence type="predicted"/>
<accession>A0A6G1IUC6</accession>
<dbReference type="AlphaFoldDB" id="A0A6G1IUC6"/>
<dbReference type="Proteomes" id="UP000799291">
    <property type="component" value="Unassembled WGS sequence"/>
</dbReference>
<evidence type="ECO:0000313" key="1">
    <source>
        <dbReference type="EMBL" id="KAF2681765.1"/>
    </source>
</evidence>
<sequence>MPKDGAPTWSWANTNFEVDPSHFRDHWKCHERRDVAIIEKLDVHALGSGQLKHARLTLRSTVLNATLIELRAQSTYKLTCKSPVGHQSFSDQALVYVYLDDPNPRVPYEEEIVCMPLYTCQCDTHGKNLRKDALVPFLEALILRRDESDPSLCVRLWVMWMRDRGYDFFKASETRDKQSLVIN</sequence>